<dbReference type="Pfam" id="PF00440">
    <property type="entry name" value="TetR_N"/>
    <property type="match status" value="1"/>
</dbReference>
<accession>A0A1I3UK50</accession>
<dbReference type="EMBL" id="FORH01000006">
    <property type="protein sequence ID" value="SFJ82117.1"/>
    <property type="molecule type" value="Genomic_DNA"/>
</dbReference>
<keyword evidence="7" id="KW-1185">Reference proteome</keyword>
<dbReference type="Gene3D" id="1.10.357.10">
    <property type="entry name" value="Tetracycline Repressor, domain 2"/>
    <property type="match status" value="1"/>
</dbReference>
<evidence type="ECO:0000256" key="3">
    <source>
        <dbReference type="ARBA" id="ARBA00023163"/>
    </source>
</evidence>
<evidence type="ECO:0000256" key="1">
    <source>
        <dbReference type="ARBA" id="ARBA00023015"/>
    </source>
</evidence>
<organism evidence="6 7">
    <name type="scientific">Celeribacter neptunius</name>
    <dbReference type="NCBI Taxonomy" id="588602"/>
    <lineage>
        <taxon>Bacteria</taxon>
        <taxon>Pseudomonadati</taxon>
        <taxon>Pseudomonadota</taxon>
        <taxon>Alphaproteobacteria</taxon>
        <taxon>Rhodobacterales</taxon>
        <taxon>Roseobacteraceae</taxon>
        <taxon>Celeribacter</taxon>
    </lineage>
</organism>
<gene>
    <name evidence="6" type="ORF">SAMN04487991_3047</name>
</gene>
<reference evidence="7" key="1">
    <citation type="submission" date="2016-10" db="EMBL/GenBank/DDBJ databases">
        <authorList>
            <person name="Varghese N."/>
            <person name="Submissions S."/>
        </authorList>
    </citation>
    <scope>NUCLEOTIDE SEQUENCE [LARGE SCALE GENOMIC DNA]</scope>
    <source>
        <strain evidence="7">DSM 26471</strain>
    </source>
</reference>
<dbReference type="PRINTS" id="PR00455">
    <property type="entry name" value="HTHTETR"/>
</dbReference>
<keyword evidence="3" id="KW-0804">Transcription</keyword>
<keyword evidence="2 4" id="KW-0238">DNA-binding</keyword>
<dbReference type="SUPFAM" id="SSF46689">
    <property type="entry name" value="Homeodomain-like"/>
    <property type="match status" value="1"/>
</dbReference>
<dbReference type="InterPro" id="IPR050109">
    <property type="entry name" value="HTH-type_TetR-like_transc_reg"/>
</dbReference>
<dbReference type="PANTHER" id="PTHR30055">
    <property type="entry name" value="HTH-TYPE TRANSCRIPTIONAL REGULATOR RUTR"/>
    <property type="match status" value="1"/>
</dbReference>
<evidence type="ECO:0000259" key="5">
    <source>
        <dbReference type="PROSITE" id="PS50977"/>
    </source>
</evidence>
<dbReference type="STRING" id="588602.SAMN04487991_3047"/>
<evidence type="ECO:0000256" key="4">
    <source>
        <dbReference type="PROSITE-ProRule" id="PRU00335"/>
    </source>
</evidence>
<sequence length="234" mass="25810">MTDCGKQTRDVVDHRTRIGQARRRKTEDKLIKAAILVFAERGLNGTVIDHVVQRAGVSRGTFYNYFDTIEGVREAARVALGREVMLLVKDAVDYDRPAPARVAQGIHAFIAVARQNRMFLEFTARLGRHSYSFAEMLRETAPNFLAAGIEEGAFRPVPEALVYDLLETGTSALLRRLKSGEEVDVAAFVAAMLRVFGVSYDLAAEVAADPIATPHVPEDSLLARGNATWRPSQP</sequence>
<evidence type="ECO:0000313" key="7">
    <source>
        <dbReference type="Proteomes" id="UP000199630"/>
    </source>
</evidence>
<feature type="domain" description="HTH tetR-type" evidence="5">
    <location>
        <begin position="24"/>
        <end position="84"/>
    </location>
</feature>
<evidence type="ECO:0000256" key="2">
    <source>
        <dbReference type="ARBA" id="ARBA00023125"/>
    </source>
</evidence>
<dbReference type="RefSeq" id="WP_090061563.1">
    <property type="nucleotide sequence ID" value="NZ_FORH01000006.1"/>
</dbReference>
<dbReference type="AlphaFoldDB" id="A0A1I3UK50"/>
<dbReference type="GO" id="GO:0003700">
    <property type="term" value="F:DNA-binding transcription factor activity"/>
    <property type="evidence" value="ECO:0007669"/>
    <property type="project" value="TreeGrafter"/>
</dbReference>
<name>A0A1I3UK50_9RHOB</name>
<protein>
    <submittedName>
        <fullName evidence="6">Transcriptional regulator, TetR family</fullName>
    </submittedName>
</protein>
<dbReference type="PANTHER" id="PTHR30055:SF234">
    <property type="entry name" value="HTH-TYPE TRANSCRIPTIONAL REGULATOR BETI"/>
    <property type="match status" value="1"/>
</dbReference>
<proteinExistence type="predicted"/>
<dbReference type="OrthoDB" id="9808189at2"/>
<evidence type="ECO:0000313" key="6">
    <source>
        <dbReference type="EMBL" id="SFJ82117.1"/>
    </source>
</evidence>
<feature type="DNA-binding region" description="H-T-H motif" evidence="4">
    <location>
        <begin position="47"/>
        <end position="66"/>
    </location>
</feature>
<keyword evidence="1" id="KW-0805">Transcription regulation</keyword>
<dbReference type="InterPro" id="IPR001647">
    <property type="entry name" value="HTH_TetR"/>
</dbReference>
<dbReference type="Proteomes" id="UP000199630">
    <property type="component" value="Unassembled WGS sequence"/>
</dbReference>
<dbReference type="PROSITE" id="PS50977">
    <property type="entry name" value="HTH_TETR_2"/>
    <property type="match status" value="1"/>
</dbReference>
<dbReference type="GO" id="GO:0000976">
    <property type="term" value="F:transcription cis-regulatory region binding"/>
    <property type="evidence" value="ECO:0007669"/>
    <property type="project" value="TreeGrafter"/>
</dbReference>
<dbReference type="InterPro" id="IPR009057">
    <property type="entry name" value="Homeodomain-like_sf"/>
</dbReference>